<dbReference type="GO" id="GO:0050660">
    <property type="term" value="F:flavin adenine dinucleotide binding"/>
    <property type="evidence" value="ECO:0007669"/>
    <property type="project" value="UniProtKB-UniRule"/>
</dbReference>
<evidence type="ECO:0000259" key="27">
    <source>
        <dbReference type="PROSITE" id="PS50103"/>
    </source>
</evidence>
<dbReference type="InterPro" id="IPR013785">
    <property type="entry name" value="Aldolase_TIM"/>
</dbReference>
<feature type="region of interest" description="Disordered" evidence="26">
    <location>
        <begin position="73"/>
        <end position="113"/>
    </location>
</feature>
<evidence type="ECO:0000256" key="24">
    <source>
        <dbReference type="PROSITE-ProRule" id="PRU00723"/>
    </source>
</evidence>
<evidence type="ECO:0000313" key="28">
    <source>
        <dbReference type="EMBL" id="KAG7195827.1"/>
    </source>
</evidence>
<dbReference type="Gene3D" id="3.20.20.70">
    <property type="entry name" value="Aldolase class I"/>
    <property type="match status" value="1"/>
</dbReference>
<evidence type="ECO:0000256" key="23">
    <source>
        <dbReference type="ARBA" id="ARBA00049513"/>
    </source>
</evidence>
<keyword evidence="11 24" id="KW-0479">Metal-binding</keyword>
<dbReference type="OrthoDB" id="259935at2759"/>
<evidence type="ECO:0000256" key="8">
    <source>
        <dbReference type="ARBA" id="ARBA00022643"/>
    </source>
</evidence>
<keyword evidence="7 25" id="KW-0285">Flavoprotein</keyword>
<protein>
    <recommendedName>
        <fullName evidence="5 25">tRNA-dihydrouridine(47) synthase [NAD(P)(+)]</fullName>
        <ecNumber evidence="4 25">1.3.1.89</ecNumber>
    </recommendedName>
    <alternativeName>
        <fullName evidence="25">tRNA-dihydrouridine synthase 3</fullName>
    </alternativeName>
</protein>
<gene>
    <name evidence="28" type="primary">DUS3</name>
    <name evidence="28" type="ORF">KQ657_002212</name>
</gene>
<evidence type="ECO:0000256" key="25">
    <source>
        <dbReference type="RuleBase" id="RU291113"/>
    </source>
</evidence>
<dbReference type="PROSITE" id="PS50103">
    <property type="entry name" value="ZF_C3H1"/>
    <property type="match status" value="1"/>
</dbReference>
<dbReference type="CDD" id="cd02801">
    <property type="entry name" value="DUS_like_FMN"/>
    <property type="match status" value="1"/>
</dbReference>
<keyword evidence="9" id="KW-0507">mRNA processing</keyword>
<keyword evidence="29" id="KW-1185">Reference proteome</keyword>
<dbReference type="InterPro" id="IPR018517">
    <property type="entry name" value="tRNA_hU_synthase_CS"/>
</dbReference>
<keyword evidence="16 25" id="KW-0560">Oxidoreductase</keyword>
<dbReference type="InterPro" id="IPR000571">
    <property type="entry name" value="Znf_CCCH"/>
</dbReference>
<evidence type="ECO:0000256" key="10">
    <source>
        <dbReference type="ARBA" id="ARBA00022694"/>
    </source>
</evidence>
<evidence type="ECO:0000256" key="14">
    <source>
        <dbReference type="ARBA" id="ARBA00022833"/>
    </source>
</evidence>
<comment type="catalytic activity">
    <reaction evidence="21">
        <text>a 5,6-dihydrouridine in mRNA + NAD(+) = a uridine in mRNA + NADH + H(+)</text>
        <dbReference type="Rhea" id="RHEA:69851"/>
        <dbReference type="Rhea" id="RHEA-COMP:14658"/>
        <dbReference type="Rhea" id="RHEA-COMP:17789"/>
        <dbReference type="ChEBI" id="CHEBI:15378"/>
        <dbReference type="ChEBI" id="CHEBI:57540"/>
        <dbReference type="ChEBI" id="CHEBI:57945"/>
        <dbReference type="ChEBI" id="CHEBI:65315"/>
        <dbReference type="ChEBI" id="CHEBI:74443"/>
    </reaction>
    <physiologicalReaction direction="right-to-left" evidence="21">
        <dbReference type="Rhea" id="RHEA:69853"/>
    </physiologicalReaction>
</comment>
<keyword evidence="18" id="KW-0539">Nucleus</keyword>
<evidence type="ECO:0000256" key="2">
    <source>
        <dbReference type="ARBA" id="ARBA00004123"/>
    </source>
</evidence>
<evidence type="ECO:0000313" key="29">
    <source>
        <dbReference type="Proteomes" id="UP000790833"/>
    </source>
</evidence>
<keyword evidence="8 25" id="KW-0288">FMN</keyword>
<dbReference type="FunFam" id="3.20.20.70:FF:000145">
    <property type="entry name" value="tRNA-dihydrouridine(47) synthase [NAD(P)(+)]"/>
    <property type="match status" value="1"/>
</dbReference>
<dbReference type="PROSITE" id="PS01136">
    <property type="entry name" value="UPF0034"/>
    <property type="match status" value="1"/>
</dbReference>
<evidence type="ECO:0000256" key="11">
    <source>
        <dbReference type="ARBA" id="ARBA00022723"/>
    </source>
</evidence>
<reference evidence="28" key="1">
    <citation type="submission" date="2021-03" db="EMBL/GenBank/DDBJ databases">
        <authorList>
            <person name="Palmer J.M."/>
        </authorList>
    </citation>
    <scope>NUCLEOTIDE SEQUENCE</scope>
    <source>
        <strain evidence="28">ARV_011</strain>
    </source>
</reference>
<dbReference type="PANTHER" id="PTHR45846:SF1">
    <property type="entry name" value="TRNA-DIHYDROURIDINE(47) SYNTHASE [NAD(P)(+)]-LIKE"/>
    <property type="match status" value="1"/>
</dbReference>
<dbReference type="PANTHER" id="PTHR45846">
    <property type="entry name" value="TRNA-DIHYDROURIDINE(47) SYNTHASE [NAD(P)(+)]-LIKE"/>
    <property type="match status" value="1"/>
</dbReference>
<evidence type="ECO:0000256" key="20">
    <source>
        <dbReference type="ARBA" id="ARBA00048266"/>
    </source>
</evidence>
<evidence type="ECO:0000256" key="16">
    <source>
        <dbReference type="ARBA" id="ARBA00023002"/>
    </source>
</evidence>
<evidence type="ECO:0000256" key="19">
    <source>
        <dbReference type="ARBA" id="ARBA00045934"/>
    </source>
</evidence>
<sequence length="641" mass="72259">MTTTTSKRPAESEGEHRDIKKSHTEDSGSVLASTTEVSSVPEALKSSTVLKGVAAIKAEYIISNPTIPIEEAYINDDEAEGGDRGTEAESERGGKKGKKRRGQNKKRDNRQQHEEVRLCTSLINPQEPKPCSFGAGNCRNCHDIELYLASKLEDIEGPCPVYSAIGYCPAGLKCRWLHSHYNKETKELLKDMELIQKTTEANDNFEVNKISSDLKTQLQRKKYDFTRATEVTAYLDTHVQNDTKQDLQKETLQSYHESVFKPAEKKKLNLKNTKIVSPLTTVGNLPYRRLMRTLGADITYSEMALTIPLLQGTNSEWALPKAHNSEYPGFGVQIAASKHWAASKAAEAIYKECGNVSELNLNCGCPIDLLYRQGQGSALMEQPPKLIRILKGMNLCSGDIPVTVKLRTGIKDGKNVAKPLIDRLLKEEDVAAITLHGRTKQQRYTKEADWNYIGEVAQVVQNWNDIKADDKDRTDIQPTAFVGNGDIYTHEDWYKATSIPGVDSVMVARGALIKPWIFEEVEAQQYLDKSALERLEILKTFSHFALEHWGSDEYGVGQARRFMCEFMSFTHRYIPVGILERLPPKINERPPMWRGRNEMETLLGSGDYQDWIKITEMFLGKVGTNFQFTPKHKSNAYEKGT</sequence>
<evidence type="ECO:0000256" key="12">
    <source>
        <dbReference type="ARBA" id="ARBA00022737"/>
    </source>
</evidence>
<evidence type="ECO:0000256" key="21">
    <source>
        <dbReference type="ARBA" id="ARBA00048342"/>
    </source>
</evidence>
<comment type="caution">
    <text evidence="28">The sequence shown here is derived from an EMBL/GenBank/DDBJ whole genome shotgun (WGS) entry which is preliminary data.</text>
</comment>
<dbReference type="SUPFAM" id="SSF51395">
    <property type="entry name" value="FMN-linked oxidoreductases"/>
    <property type="match status" value="1"/>
</dbReference>
<dbReference type="GO" id="GO:0003723">
    <property type="term" value="F:RNA binding"/>
    <property type="evidence" value="ECO:0007669"/>
    <property type="project" value="TreeGrafter"/>
</dbReference>
<dbReference type="EC" id="1.3.1.89" evidence="4 25"/>
<feature type="zinc finger region" description="C3H1-type" evidence="24">
    <location>
        <begin position="158"/>
        <end position="181"/>
    </location>
</feature>
<feature type="compositionally biased region" description="Basic residues" evidence="26">
    <location>
        <begin position="95"/>
        <end position="104"/>
    </location>
</feature>
<evidence type="ECO:0000256" key="26">
    <source>
        <dbReference type="SAM" id="MobiDB-lite"/>
    </source>
</evidence>
<keyword evidence="13 24" id="KW-0863">Zinc-finger</keyword>
<evidence type="ECO:0000256" key="6">
    <source>
        <dbReference type="ARBA" id="ARBA00022490"/>
    </source>
</evidence>
<dbReference type="Pfam" id="PF01207">
    <property type="entry name" value="Dus"/>
    <property type="match status" value="1"/>
</dbReference>
<dbReference type="EMBL" id="JAHMUF010000002">
    <property type="protein sequence ID" value="KAG7195827.1"/>
    <property type="molecule type" value="Genomic_DNA"/>
</dbReference>
<comment type="subcellular location">
    <subcellularLocation>
        <location evidence="3">Cytoplasm</location>
    </subcellularLocation>
    <subcellularLocation>
        <location evidence="2">Nucleus</location>
    </subcellularLocation>
</comment>
<evidence type="ECO:0000256" key="1">
    <source>
        <dbReference type="ARBA" id="ARBA00001917"/>
    </source>
</evidence>
<comment type="function">
    <text evidence="19">Catalyzes the synthesis of dihydrouridine, a modified base found in the D-loop of most tRNAs. Specifically modifies U47 in cytoplasmic tRNAs. Catalyzes the synthesis of dihydrouridine in some mRNAs, thereby affecting their translation.</text>
</comment>
<proteinExistence type="inferred from homology"/>
<comment type="catalytic activity">
    <reaction evidence="20">
        <text>5,6-dihydrouridine(47) in tRNA + NAD(+) = uridine(47) in tRNA + NADH + H(+)</text>
        <dbReference type="Rhea" id="RHEA:53364"/>
        <dbReference type="Rhea" id="RHEA-COMP:13539"/>
        <dbReference type="Rhea" id="RHEA-COMP:13540"/>
        <dbReference type="ChEBI" id="CHEBI:15378"/>
        <dbReference type="ChEBI" id="CHEBI:57540"/>
        <dbReference type="ChEBI" id="CHEBI:57945"/>
        <dbReference type="ChEBI" id="CHEBI:65315"/>
        <dbReference type="ChEBI" id="CHEBI:74443"/>
        <dbReference type="EC" id="1.3.1.89"/>
    </reaction>
    <physiologicalReaction direction="right-to-left" evidence="20">
        <dbReference type="Rhea" id="RHEA:53366"/>
    </physiologicalReaction>
</comment>
<dbReference type="GO" id="GO:0005737">
    <property type="term" value="C:cytoplasm"/>
    <property type="evidence" value="ECO:0007669"/>
    <property type="project" value="UniProtKB-SubCell"/>
</dbReference>
<dbReference type="Pfam" id="PF25585">
    <property type="entry name" value="zf-CCCH_DUS3L"/>
    <property type="match status" value="1"/>
</dbReference>
<comment type="cofactor">
    <cofactor evidence="1 25">
        <name>FMN</name>
        <dbReference type="ChEBI" id="CHEBI:58210"/>
    </cofactor>
</comment>
<evidence type="ECO:0000256" key="15">
    <source>
        <dbReference type="ARBA" id="ARBA00022857"/>
    </source>
</evidence>
<dbReference type="GO" id="GO:0005634">
    <property type="term" value="C:nucleus"/>
    <property type="evidence" value="ECO:0007669"/>
    <property type="project" value="UniProtKB-SubCell"/>
</dbReference>
<evidence type="ECO:0000256" key="5">
    <source>
        <dbReference type="ARBA" id="ARBA00022143"/>
    </source>
</evidence>
<comment type="catalytic activity">
    <reaction evidence="23">
        <text>5,6-dihydrouridine(47) in tRNA + NADP(+) = uridine(47) in tRNA + NADPH + H(+)</text>
        <dbReference type="Rhea" id="RHEA:53360"/>
        <dbReference type="Rhea" id="RHEA-COMP:13539"/>
        <dbReference type="Rhea" id="RHEA-COMP:13540"/>
        <dbReference type="ChEBI" id="CHEBI:15378"/>
        <dbReference type="ChEBI" id="CHEBI:57783"/>
        <dbReference type="ChEBI" id="CHEBI:58349"/>
        <dbReference type="ChEBI" id="CHEBI:65315"/>
        <dbReference type="ChEBI" id="CHEBI:74443"/>
        <dbReference type="EC" id="1.3.1.89"/>
    </reaction>
    <physiologicalReaction direction="right-to-left" evidence="23">
        <dbReference type="Rhea" id="RHEA:53362"/>
    </physiologicalReaction>
</comment>
<evidence type="ECO:0000256" key="13">
    <source>
        <dbReference type="ARBA" id="ARBA00022771"/>
    </source>
</evidence>
<feature type="domain" description="C3H1-type" evidence="27">
    <location>
        <begin position="158"/>
        <end position="181"/>
    </location>
</feature>
<feature type="compositionally biased region" description="Basic and acidic residues" evidence="26">
    <location>
        <begin position="8"/>
        <end position="26"/>
    </location>
</feature>
<evidence type="ECO:0000256" key="17">
    <source>
        <dbReference type="ARBA" id="ARBA00023027"/>
    </source>
</evidence>
<dbReference type="GO" id="GO:0008270">
    <property type="term" value="F:zinc ion binding"/>
    <property type="evidence" value="ECO:0007669"/>
    <property type="project" value="UniProtKB-KW"/>
</dbReference>
<dbReference type="GO" id="GO:0102265">
    <property type="term" value="F:tRNA-dihydrouridine47 synthase activity"/>
    <property type="evidence" value="ECO:0007669"/>
    <property type="project" value="UniProtKB-EC"/>
</dbReference>
<evidence type="ECO:0000256" key="3">
    <source>
        <dbReference type="ARBA" id="ARBA00004496"/>
    </source>
</evidence>
<dbReference type="AlphaFoldDB" id="A0A9P8AKE7"/>
<evidence type="ECO:0000256" key="7">
    <source>
        <dbReference type="ARBA" id="ARBA00022630"/>
    </source>
</evidence>
<accession>A0A9P8AKE7</accession>
<keyword evidence="17 25" id="KW-0520">NAD</keyword>
<evidence type="ECO:0000256" key="18">
    <source>
        <dbReference type="ARBA" id="ARBA00023242"/>
    </source>
</evidence>
<comment type="similarity">
    <text evidence="25">Belongs to the dus family. Dus3 subfamily.</text>
</comment>
<keyword evidence="10 25" id="KW-0819">tRNA processing</keyword>
<dbReference type="GO" id="GO:0006397">
    <property type="term" value="P:mRNA processing"/>
    <property type="evidence" value="ECO:0007669"/>
    <property type="project" value="UniProtKB-KW"/>
</dbReference>
<feature type="compositionally biased region" description="Basic and acidic residues" evidence="26">
    <location>
        <begin position="81"/>
        <end position="94"/>
    </location>
</feature>
<dbReference type="RefSeq" id="XP_043051372.1">
    <property type="nucleotide sequence ID" value="XM_043192984.1"/>
</dbReference>
<evidence type="ECO:0000256" key="22">
    <source>
        <dbReference type="ARBA" id="ARBA00049447"/>
    </source>
</evidence>
<dbReference type="InterPro" id="IPR035587">
    <property type="entry name" value="DUS-like_FMN-bd"/>
</dbReference>
<dbReference type="Proteomes" id="UP000790833">
    <property type="component" value="Unassembled WGS sequence"/>
</dbReference>
<evidence type="ECO:0000256" key="9">
    <source>
        <dbReference type="ARBA" id="ARBA00022664"/>
    </source>
</evidence>
<evidence type="ECO:0000256" key="4">
    <source>
        <dbReference type="ARBA" id="ARBA00012376"/>
    </source>
</evidence>
<keyword evidence="12" id="KW-0677">Repeat</keyword>
<keyword evidence="15 25" id="KW-0521">NADP</keyword>
<organism evidence="28 29">
    <name type="scientific">Scheffersomyces spartinae</name>
    <dbReference type="NCBI Taxonomy" id="45513"/>
    <lineage>
        <taxon>Eukaryota</taxon>
        <taxon>Fungi</taxon>
        <taxon>Dikarya</taxon>
        <taxon>Ascomycota</taxon>
        <taxon>Saccharomycotina</taxon>
        <taxon>Pichiomycetes</taxon>
        <taxon>Debaryomycetaceae</taxon>
        <taxon>Scheffersomyces</taxon>
    </lineage>
</organism>
<dbReference type="GeneID" id="66115586"/>
<comment type="catalytic activity">
    <reaction evidence="22">
        <text>a 5,6-dihydrouridine in mRNA + NADP(+) = a uridine in mRNA + NADPH + H(+)</text>
        <dbReference type="Rhea" id="RHEA:69855"/>
        <dbReference type="Rhea" id="RHEA-COMP:14658"/>
        <dbReference type="Rhea" id="RHEA-COMP:17789"/>
        <dbReference type="ChEBI" id="CHEBI:15378"/>
        <dbReference type="ChEBI" id="CHEBI:57783"/>
        <dbReference type="ChEBI" id="CHEBI:58349"/>
        <dbReference type="ChEBI" id="CHEBI:65315"/>
        <dbReference type="ChEBI" id="CHEBI:74443"/>
    </reaction>
    <physiologicalReaction direction="right-to-left" evidence="22">
        <dbReference type="Rhea" id="RHEA:69857"/>
    </physiologicalReaction>
</comment>
<keyword evidence="6" id="KW-0963">Cytoplasm</keyword>
<feature type="region of interest" description="Disordered" evidence="26">
    <location>
        <begin position="1"/>
        <end position="48"/>
    </location>
</feature>
<name>A0A9P8AKE7_9ASCO</name>
<keyword evidence="14 24" id="KW-0862">Zinc</keyword>